<feature type="compositionally biased region" description="Basic and acidic residues" evidence="1">
    <location>
        <begin position="32"/>
        <end position="46"/>
    </location>
</feature>
<evidence type="ECO:0000313" key="4">
    <source>
        <dbReference type="Proteomes" id="UP000324222"/>
    </source>
</evidence>
<protein>
    <submittedName>
        <fullName evidence="3">Uncharacterized protein</fullName>
    </submittedName>
</protein>
<comment type="caution">
    <text evidence="3">The sequence shown here is derived from an EMBL/GenBank/DDBJ whole genome shotgun (WGS) entry which is preliminary data.</text>
</comment>
<evidence type="ECO:0000256" key="2">
    <source>
        <dbReference type="SAM" id="Phobius"/>
    </source>
</evidence>
<feature type="compositionally biased region" description="Pro residues" evidence="1">
    <location>
        <begin position="84"/>
        <end position="100"/>
    </location>
</feature>
<keyword evidence="4" id="KW-1185">Reference proteome</keyword>
<organism evidence="3 4">
    <name type="scientific">Portunus trituberculatus</name>
    <name type="common">Swimming crab</name>
    <name type="synonym">Neptunus trituberculatus</name>
    <dbReference type="NCBI Taxonomy" id="210409"/>
    <lineage>
        <taxon>Eukaryota</taxon>
        <taxon>Metazoa</taxon>
        <taxon>Ecdysozoa</taxon>
        <taxon>Arthropoda</taxon>
        <taxon>Crustacea</taxon>
        <taxon>Multicrustacea</taxon>
        <taxon>Malacostraca</taxon>
        <taxon>Eumalacostraca</taxon>
        <taxon>Eucarida</taxon>
        <taxon>Decapoda</taxon>
        <taxon>Pleocyemata</taxon>
        <taxon>Brachyura</taxon>
        <taxon>Eubrachyura</taxon>
        <taxon>Portunoidea</taxon>
        <taxon>Portunidae</taxon>
        <taxon>Portuninae</taxon>
        <taxon>Portunus</taxon>
    </lineage>
</organism>
<dbReference type="Proteomes" id="UP000324222">
    <property type="component" value="Unassembled WGS sequence"/>
</dbReference>
<accession>A0A5B7DSN9</accession>
<keyword evidence="2" id="KW-1133">Transmembrane helix</keyword>
<evidence type="ECO:0000256" key="1">
    <source>
        <dbReference type="SAM" id="MobiDB-lite"/>
    </source>
</evidence>
<sequence>MRDTQPGMRYTMHHACRPVVTLWAPAQQQQDQHGRVEGVAPRDPRAGAEGGEAAAARGAWTGAFTTTTTTTTCRPRHARQAFPRRPPPPPPSHNTPPPPHLATSSLTTCPLFPCSAYSLIARNITQLHDRFFHHFMFYYHYYYYYHLLPLLMLYCFLKS</sequence>
<name>A0A5B7DSN9_PORTR</name>
<feature type="region of interest" description="Disordered" evidence="1">
    <location>
        <begin position="26"/>
        <end position="102"/>
    </location>
</feature>
<reference evidence="3 4" key="1">
    <citation type="submission" date="2019-05" db="EMBL/GenBank/DDBJ databases">
        <title>Another draft genome of Portunus trituberculatus and its Hox gene families provides insights of decapod evolution.</title>
        <authorList>
            <person name="Jeong J.-H."/>
            <person name="Song I."/>
            <person name="Kim S."/>
            <person name="Choi T."/>
            <person name="Kim D."/>
            <person name="Ryu S."/>
            <person name="Kim W."/>
        </authorList>
    </citation>
    <scope>NUCLEOTIDE SEQUENCE [LARGE SCALE GENOMIC DNA]</scope>
    <source>
        <tissue evidence="3">Muscle</tissue>
    </source>
</reference>
<gene>
    <name evidence="3" type="ORF">E2C01_017014</name>
</gene>
<keyword evidence="2" id="KW-0812">Transmembrane</keyword>
<dbReference type="AlphaFoldDB" id="A0A5B7DSN9"/>
<dbReference type="EMBL" id="VSRR010001270">
    <property type="protein sequence ID" value="MPC23946.1"/>
    <property type="molecule type" value="Genomic_DNA"/>
</dbReference>
<keyword evidence="2" id="KW-0472">Membrane</keyword>
<feature type="compositionally biased region" description="Low complexity" evidence="1">
    <location>
        <begin position="51"/>
        <end position="73"/>
    </location>
</feature>
<feature type="transmembrane region" description="Helical" evidence="2">
    <location>
        <begin position="141"/>
        <end position="157"/>
    </location>
</feature>
<proteinExistence type="predicted"/>
<evidence type="ECO:0000313" key="3">
    <source>
        <dbReference type="EMBL" id="MPC23946.1"/>
    </source>
</evidence>